<sequence length="148" mass="16527">MERTSELPDAAGMSRYVEGVVAEWLRGERRLPLDYSVESLRVADRIVAGVRAGRGADERTVARALRGVGAYVGEVMVRAGGGSWVDLDSRQRDYFEQPVGVRMPDGRVWNPLGRAMRRYDRGKGGRESLYVFYLLLHGRMGGVVRGVR</sequence>
<dbReference type="EMBL" id="BAAAPF010000115">
    <property type="protein sequence ID" value="GAA2128501.1"/>
    <property type="molecule type" value="Genomic_DNA"/>
</dbReference>
<accession>A0ABP5KAS6</accession>
<organism evidence="1 2">
    <name type="scientific">Streptomyces synnematoformans</name>
    <dbReference type="NCBI Taxonomy" id="415721"/>
    <lineage>
        <taxon>Bacteria</taxon>
        <taxon>Bacillati</taxon>
        <taxon>Actinomycetota</taxon>
        <taxon>Actinomycetes</taxon>
        <taxon>Kitasatosporales</taxon>
        <taxon>Streptomycetaceae</taxon>
        <taxon>Streptomyces</taxon>
    </lineage>
</organism>
<evidence type="ECO:0000313" key="1">
    <source>
        <dbReference type="EMBL" id="GAA2128501.1"/>
    </source>
</evidence>
<name>A0ABP5KAS6_9ACTN</name>
<protein>
    <submittedName>
        <fullName evidence="1">Uncharacterized protein</fullName>
    </submittedName>
</protein>
<dbReference type="Proteomes" id="UP001500443">
    <property type="component" value="Unassembled WGS sequence"/>
</dbReference>
<evidence type="ECO:0000313" key="2">
    <source>
        <dbReference type="Proteomes" id="UP001500443"/>
    </source>
</evidence>
<reference evidence="2" key="1">
    <citation type="journal article" date="2019" name="Int. J. Syst. Evol. Microbiol.">
        <title>The Global Catalogue of Microorganisms (GCM) 10K type strain sequencing project: providing services to taxonomists for standard genome sequencing and annotation.</title>
        <authorList>
            <consortium name="The Broad Institute Genomics Platform"/>
            <consortium name="The Broad Institute Genome Sequencing Center for Infectious Disease"/>
            <person name="Wu L."/>
            <person name="Ma J."/>
        </authorList>
    </citation>
    <scope>NUCLEOTIDE SEQUENCE [LARGE SCALE GENOMIC DNA]</scope>
    <source>
        <strain evidence="2">JCM 15481</strain>
    </source>
</reference>
<gene>
    <name evidence="1" type="ORF">GCM10009802_35810</name>
</gene>
<proteinExistence type="predicted"/>
<keyword evidence="2" id="KW-1185">Reference proteome</keyword>
<comment type="caution">
    <text evidence="1">The sequence shown here is derived from an EMBL/GenBank/DDBJ whole genome shotgun (WGS) entry which is preliminary data.</text>
</comment>